<dbReference type="Pfam" id="PF13966">
    <property type="entry name" value="zf-RVT"/>
    <property type="match status" value="1"/>
</dbReference>
<keyword evidence="1" id="KW-0732">Signal</keyword>
<evidence type="ECO:0000256" key="1">
    <source>
        <dbReference type="SAM" id="SignalP"/>
    </source>
</evidence>
<evidence type="ECO:0000313" key="4">
    <source>
        <dbReference type="Proteomes" id="UP001280121"/>
    </source>
</evidence>
<reference evidence="3" key="1">
    <citation type="journal article" date="2023" name="Plant J.">
        <title>Genome sequences and population genomics provide insights into the demographic history, inbreeding, and mutation load of two 'living fossil' tree species of Dipteronia.</title>
        <authorList>
            <person name="Feng Y."/>
            <person name="Comes H.P."/>
            <person name="Chen J."/>
            <person name="Zhu S."/>
            <person name="Lu R."/>
            <person name="Zhang X."/>
            <person name="Li P."/>
            <person name="Qiu J."/>
            <person name="Olsen K.M."/>
            <person name="Qiu Y."/>
        </authorList>
    </citation>
    <scope>NUCLEOTIDE SEQUENCE</scope>
    <source>
        <strain evidence="3">KIB01</strain>
    </source>
</reference>
<dbReference type="EMBL" id="JANJYI010000006">
    <property type="protein sequence ID" value="KAK2645858.1"/>
    <property type="molecule type" value="Genomic_DNA"/>
</dbReference>
<dbReference type="PANTHER" id="PTHR33116">
    <property type="entry name" value="REVERSE TRANSCRIPTASE ZINC-BINDING DOMAIN-CONTAINING PROTEIN-RELATED-RELATED"/>
    <property type="match status" value="1"/>
</dbReference>
<evidence type="ECO:0000313" key="3">
    <source>
        <dbReference type="EMBL" id="KAK2645858.1"/>
    </source>
</evidence>
<comment type="caution">
    <text evidence="3">The sequence shown here is derived from an EMBL/GenBank/DDBJ whole genome shotgun (WGS) entry which is preliminary data.</text>
</comment>
<dbReference type="Gene3D" id="3.60.10.10">
    <property type="entry name" value="Endonuclease/exonuclease/phosphatase"/>
    <property type="match status" value="1"/>
</dbReference>
<dbReference type="InterPro" id="IPR036691">
    <property type="entry name" value="Endo/exonu/phosph_ase_sf"/>
</dbReference>
<dbReference type="AlphaFoldDB" id="A0AAD9WX58"/>
<accession>A0AAD9WX58</accession>
<keyword evidence="4" id="KW-1185">Reference proteome</keyword>
<name>A0AAD9WX58_9ROSI</name>
<dbReference type="Proteomes" id="UP001280121">
    <property type="component" value="Unassembled WGS sequence"/>
</dbReference>
<sequence>MEATLMLLKLSLLGLGCNYLIEKKEYGSWGSRFEILYEDFKQNFDVLNNQARSTKQVQFDSCRALVEISNSDNSNNMQRPSQASKYVEKSRLSKNMFNKPFKENVTGEGSRSSGLVKIIGGIWLLCNGSRVNLQVVASSRHFIMAVGPWVVMRDFNEIISSDEKRGGGGRGSFSKFGFIKWINENKLVDLGFIGQNFTWMARRGVREDIWERLDRELCSMDWRVMFGEGFVKHLPRVTFDHCPIMLCHHIMHILRGNFKAFRFNAEGFGNVFSHNWDSFEGKLSDKIRNVSQNIKVWNMKVFGYDGLPRSFPALEEGMLEGLVTSINEDEVRASVFGIGRMKAPRPDGFPAIFFQDQWNVCKFDLVKLVVESFRIGSFPIELNQTLITLIPKIPSPLNMIHLRPISLCNTTYKVISKVIVQRIRNLMPNLIRPNQVTFVPGRQIQDNFIVAQEVLHKFKYMKVQYRAILNAELTESFTPQYGRINSRTYGALVEKVQSRLAAWKSDSLSLAGNITFIKVVTSTLLVYTMQSVKLPRELYAKLDKLLRNFLWGHTKNKKGTHLVKWDTVCFHKIMGGLGIKRIKSMNQALLAKIDLRLLQNNVGTWCHLLKNKYLHSRSLTDPDMSMGGDFTVKSTYAGLIKAETLPLWSWRFIWKFKMPTRVQHFLWVLFHGKTLTNEQRCCHGGGAEQRKGGVCSGAGGRVRDVAVEDKWICGEDLWRRAAVIVWYERKQRDRVVAD</sequence>
<dbReference type="SUPFAM" id="SSF56219">
    <property type="entry name" value="DNase I-like"/>
    <property type="match status" value="1"/>
</dbReference>
<dbReference type="PANTHER" id="PTHR33116:SF78">
    <property type="entry name" value="OS12G0587133 PROTEIN"/>
    <property type="match status" value="1"/>
</dbReference>
<dbReference type="InterPro" id="IPR026960">
    <property type="entry name" value="RVT-Znf"/>
</dbReference>
<protein>
    <recommendedName>
        <fullName evidence="2">Reverse transcriptase zinc-binding domain-containing protein</fullName>
    </recommendedName>
</protein>
<gene>
    <name evidence="3" type="ORF">Ddye_021053</name>
</gene>
<feature type="domain" description="Reverse transcriptase zinc-binding" evidence="2">
    <location>
        <begin position="630"/>
        <end position="681"/>
    </location>
</feature>
<proteinExistence type="predicted"/>
<feature type="signal peptide" evidence="1">
    <location>
        <begin position="1"/>
        <end position="16"/>
    </location>
</feature>
<feature type="chain" id="PRO_5042118265" description="Reverse transcriptase zinc-binding domain-containing protein" evidence="1">
    <location>
        <begin position="17"/>
        <end position="738"/>
    </location>
</feature>
<evidence type="ECO:0000259" key="2">
    <source>
        <dbReference type="Pfam" id="PF13966"/>
    </source>
</evidence>
<organism evidence="3 4">
    <name type="scientific">Dipteronia dyeriana</name>
    <dbReference type="NCBI Taxonomy" id="168575"/>
    <lineage>
        <taxon>Eukaryota</taxon>
        <taxon>Viridiplantae</taxon>
        <taxon>Streptophyta</taxon>
        <taxon>Embryophyta</taxon>
        <taxon>Tracheophyta</taxon>
        <taxon>Spermatophyta</taxon>
        <taxon>Magnoliopsida</taxon>
        <taxon>eudicotyledons</taxon>
        <taxon>Gunneridae</taxon>
        <taxon>Pentapetalae</taxon>
        <taxon>rosids</taxon>
        <taxon>malvids</taxon>
        <taxon>Sapindales</taxon>
        <taxon>Sapindaceae</taxon>
        <taxon>Hippocastanoideae</taxon>
        <taxon>Acereae</taxon>
        <taxon>Dipteronia</taxon>
    </lineage>
</organism>